<comment type="caution">
    <text evidence="2">The sequence shown here is derived from an EMBL/GenBank/DDBJ whole genome shotgun (WGS) entry which is preliminary data.</text>
</comment>
<feature type="compositionally biased region" description="Basic and acidic residues" evidence="1">
    <location>
        <begin position="1"/>
        <end position="17"/>
    </location>
</feature>
<dbReference type="EMBL" id="ACLF03000008">
    <property type="protein sequence ID" value="EFQ82327.1"/>
    <property type="molecule type" value="Genomic_DNA"/>
</dbReference>
<evidence type="ECO:0000313" key="3">
    <source>
        <dbReference type="Proteomes" id="UP000003111"/>
    </source>
</evidence>
<feature type="region of interest" description="Disordered" evidence="1">
    <location>
        <begin position="1"/>
        <end position="22"/>
    </location>
</feature>
<sequence>MVARERSDREGEARGDTPRTTADCVAATTAMRKQSIPVDPLVAPHDH</sequence>
<evidence type="ECO:0000256" key="1">
    <source>
        <dbReference type="SAM" id="MobiDB-lite"/>
    </source>
</evidence>
<gene>
    <name evidence="2" type="ORF">HMPREF0063_12489</name>
</gene>
<dbReference type="AlphaFoldDB" id="E2SEN0"/>
<name>E2SEN0_9ACTN</name>
<accession>E2SEN0</accession>
<proteinExistence type="predicted"/>
<dbReference type="STRING" id="585531.HMPREF0063_12489"/>
<dbReference type="HOGENOM" id="CLU_3163745_0_0_11"/>
<organism evidence="2 3">
    <name type="scientific">Aeromicrobium marinum DSM 15272</name>
    <dbReference type="NCBI Taxonomy" id="585531"/>
    <lineage>
        <taxon>Bacteria</taxon>
        <taxon>Bacillati</taxon>
        <taxon>Actinomycetota</taxon>
        <taxon>Actinomycetes</taxon>
        <taxon>Propionibacteriales</taxon>
        <taxon>Nocardioidaceae</taxon>
        <taxon>Aeromicrobium</taxon>
    </lineage>
</organism>
<evidence type="ECO:0000313" key="2">
    <source>
        <dbReference type="EMBL" id="EFQ82327.1"/>
    </source>
</evidence>
<dbReference type="Proteomes" id="UP000003111">
    <property type="component" value="Unassembled WGS sequence"/>
</dbReference>
<protein>
    <submittedName>
        <fullName evidence="2">Uncharacterized protein</fullName>
    </submittedName>
</protein>
<reference evidence="2" key="1">
    <citation type="submission" date="2010-08" db="EMBL/GenBank/DDBJ databases">
        <authorList>
            <person name="Muzny D."/>
            <person name="Qin X."/>
            <person name="Buhay C."/>
            <person name="Dugan-Rocha S."/>
            <person name="Ding Y."/>
            <person name="Chen G."/>
            <person name="Hawes A."/>
            <person name="Holder M."/>
            <person name="Jhangiani S."/>
            <person name="Johnson A."/>
            <person name="Khan Z."/>
            <person name="Li Z."/>
            <person name="Liu W."/>
            <person name="Liu X."/>
            <person name="Perez L."/>
            <person name="Shen H."/>
            <person name="Wang Q."/>
            <person name="Watt J."/>
            <person name="Xi L."/>
            <person name="Xin Y."/>
            <person name="Zhou J."/>
            <person name="Deng J."/>
            <person name="Jiang H."/>
            <person name="Liu Y."/>
            <person name="Qu J."/>
            <person name="Song X.-Z."/>
            <person name="Zhang L."/>
            <person name="Villasana D."/>
            <person name="Johnson A."/>
            <person name="Liu J."/>
            <person name="Liyanage D."/>
            <person name="Lorensuhewa L."/>
            <person name="Robinson T."/>
            <person name="Song A."/>
            <person name="Song B.-B."/>
            <person name="Dinh H."/>
            <person name="Thornton R."/>
            <person name="Coyle M."/>
            <person name="Francisco L."/>
            <person name="Jackson L."/>
            <person name="Javaid M."/>
            <person name="Korchina V."/>
            <person name="Kovar C."/>
            <person name="Mata R."/>
            <person name="Mathew T."/>
            <person name="Ngo R."/>
            <person name="Nguyen L."/>
            <person name="Nguyen N."/>
            <person name="Okwuonu G."/>
            <person name="Ongeri F."/>
            <person name="Pham C."/>
            <person name="Simmons D."/>
            <person name="Wilczek-Boney K."/>
            <person name="Hale W."/>
            <person name="Jakkamsetti A."/>
            <person name="Pham P."/>
            <person name="Ruth R."/>
            <person name="San Lucas F."/>
            <person name="Warren J."/>
            <person name="Zhang J."/>
            <person name="Zhao Z."/>
            <person name="Zhou C."/>
            <person name="Zhu D."/>
            <person name="Lee S."/>
            <person name="Bess C."/>
            <person name="Blankenburg K."/>
            <person name="Forbes L."/>
            <person name="Fu Q."/>
            <person name="Gubbala S."/>
            <person name="Hirani K."/>
            <person name="Jayaseelan J.C."/>
            <person name="Lara F."/>
            <person name="Munidasa M."/>
            <person name="Palculict T."/>
            <person name="Patil S."/>
            <person name="Pu L.-L."/>
            <person name="Saada N."/>
            <person name="Tang L."/>
            <person name="Weissenberger G."/>
            <person name="Zhu Y."/>
            <person name="Hemphill L."/>
            <person name="Shang Y."/>
            <person name="Youmans B."/>
            <person name="Ayvaz T."/>
            <person name="Ross M."/>
            <person name="Santibanez J."/>
            <person name="Aqrawi P."/>
            <person name="Gross S."/>
            <person name="Joshi V."/>
            <person name="Fowler G."/>
            <person name="Nazareth L."/>
            <person name="Reid J."/>
            <person name="Worley K."/>
            <person name="Petrosino J."/>
            <person name="Highlander S."/>
            <person name="Gibbs R."/>
        </authorList>
    </citation>
    <scope>NUCLEOTIDE SEQUENCE [LARGE SCALE GENOMIC DNA]</scope>
    <source>
        <strain evidence="2">DSM 15272</strain>
    </source>
</reference>
<keyword evidence="3" id="KW-1185">Reference proteome</keyword>